<comment type="caution">
    <text evidence="2">The sequence shown here is derived from an EMBL/GenBank/DDBJ whole genome shotgun (WGS) entry which is preliminary data.</text>
</comment>
<gene>
    <name evidence="2" type="ORF">B2J93_2878</name>
</gene>
<feature type="transmembrane region" description="Helical" evidence="1">
    <location>
        <begin position="156"/>
        <end position="180"/>
    </location>
</feature>
<evidence type="ECO:0000313" key="3">
    <source>
        <dbReference type="Proteomes" id="UP000242519"/>
    </source>
</evidence>
<dbReference type="EMBL" id="MZNU01000389">
    <property type="protein sequence ID" value="OWO98560.1"/>
    <property type="molecule type" value="Genomic_DNA"/>
</dbReference>
<feature type="transmembrane region" description="Helical" evidence="1">
    <location>
        <begin position="187"/>
        <end position="208"/>
    </location>
</feature>
<keyword evidence="1" id="KW-0812">Transmembrane</keyword>
<evidence type="ECO:0000313" key="2">
    <source>
        <dbReference type="EMBL" id="OWO98560.1"/>
    </source>
</evidence>
<keyword evidence="3" id="KW-1185">Reference proteome</keyword>
<reference evidence="2 3" key="1">
    <citation type="submission" date="2017-04" db="EMBL/GenBank/DDBJ databases">
        <title>Draft genome sequence of Marssonina coronaria NL1: causal agent of apple blotch.</title>
        <authorList>
            <person name="Cheng Q."/>
        </authorList>
    </citation>
    <scope>NUCLEOTIDE SEQUENCE [LARGE SCALE GENOMIC DNA]</scope>
    <source>
        <strain evidence="2 3">NL1</strain>
    </source>
</reference>
<proteinExistence type="predicted"/>
<organism evidence="2 3">
    <name type="scientific">Diplocarpon coronariae</name>
    <dbReference type="NCBI Taxonomy" id="2795749"/>
    <lineage>
        <taxon>Eukaryota</taxon>
        <taxon>Fungi</taxon>
        <taxon>Dikarya</taxon>
        <taxon>Ascomycota</taxon>
        <taxon>Pezizomycotina</taxon>
        <taxon>Leotiomycetes</taxon>
        <taxon>Helotiales</taxon>
        <taxon>Drepanopezizaceae</taxon>
        <taxon>Diplocarpon</taxon>
    </lineage>
</organism>
<dbReference type="InParanoid" id="A0A218YUE1"/>
<dbReference type="AlphaFoldDB" id="A0A218YUE1"/>
<keyword evidence="1" id="KW-1133">Transmembrane helix</keyword>
<accession>A0A218YUE1</accession>
<name>A0A218YUE1_9HELO</name>
<evidence type="ECO:0000256" key="1">
    <source>
        <dbReference type="SAM" id="Phobius"/>
    </source>
</evidence>
<keyword evidence="1" id="KW-0472">Membrane</keyword>
<dbReference type="Proteomes" id="UP000242519">
    <property type="component" value="Unassembled WGS sequence"/>
</dbReference>
<sequence>MAQSFDLVEGFSSLSLSAATLQNDFFAAFAGLSVSSEHQPKPAQQQQLDSPSLANTDFIKSVQMNRVTGLPVGHPFNGFFQQPPLPPPSHHQTSSAAPTAYYLEQAAFYLENNSGPDPFANAPEEPQPRPAQAIYDAIFKFFIASATPIFSPLTSIFSATFAFCWSVLANSLVAPVLFLVDVLCTREVLSLVLQLLACSLTMLLIPAWNGEVVVETGDARPVYQLYWATGREAIGNGAVGTRG</sequence>
<protein>
    <submittedName>
        <fullName evidence="2">Uncharacterized protein</fullName>
    </submittedName>
</protein>